<name>A0A1Z3HJE9_9CYAN</name>
<feature type="domain" description="Glycosyl transferase family 1" evidence="1">
    <location>
        <begin position="210"/>
        <end position="374"/>
    </location>
</feature>
<dbReference type="SUPFAM" id="SSF53756">
    <property type="entry name" value="UDP-Glycosyltransferase/glycogen phosphorylase"/>
    <property type="match status" value="1"/>
</dbReference>
<dbReference type="InterPro" id="IPR001296">
    <property type="entry name" value="Glyco_trans_1"/>
</dbReference>
<evidence type="ECO:0000313" key="3">
    <source>
        <dbReference type="Proteomes" id="UP000191901"/>
    </source>
</evidence>
<evidence type="ECO:0000259" key="1">
    <source>
        <dbReference type="Pfam" id="PF00534"/>
    </source>
</evidence>
<dbReference type="Proteomes" id="UP000191901">
    <property type="component" value="Chromosome"/>
</dbReference>
<dbReference type="AlphaFoldDB" id="A0A1Z3HJE9"/>
<dbReference type="Gene3D" id="3.40.50.2000">
    <property type="entry name" value="Glycogen Phosphorylase B"/>
    <property type="match status" value="1"/>
</dbReference>
<accession>A0A1Z3HJE9</accession>
<proteinExistence type="predicted"/>
<reference evidence="2 3" key="1">
    <citation type="journal article" date="2016" name="Biochim. Biophys. Acta">
        <title>Characterization of red-shifted phycobilisomes isolated from the chlorophyll f-containing cyanobacterium Halomicronema hongdechloris.</title>
        <authorList>
            <person name="Li Y."/>
            <person name="Lin Y."/>
            <person name="Garvey C.J."/>
            <person name="Birch D."/>
            <person name="Corkery R.W."/>
            <person name="Loughlin P.C."/>
            <person name="Scheer H."/>
            <person name="Willows R.D."/>
            <person name="Chen M."/>
        </authorList>
    </citation>
    <scope>NUCLEOTIDE SEQUENCE [LARGE SCALE GENOMIC DNA]</scope>
    <source>
        <strain evidence="2 3">C2206</strain>
    </source>
</reference>
<evidence type="ECO:0000313" key="2">
    <source>
        <dbReference type="EMBL" id="ASC70439.1"/>
    </source>
</evidence>
<dbReference type="GO" id="GO:0016757">
    <property type="term" value="F:glycosyltransferase activity"/>
    <property type="evidence" value="ECO:0007669"/>
    <property type="project" value="InterPro"/>
</dbReference>
<dbReference type="EMBL" id="CP021983">
    <property type="protein sequence ID" value="ASC70439.1"/>
    <property type="molecule type" value="Genomic_DNA"/>
</dbReference>
<dbReference type="OrthoDB" id="453393at2"/>
<keyword evidence="3" id="KW-1185">Reference proteome</keyword>
<sequence length="419" mass="48398">MKTVALVDANHGRGHHLTYMRFFCRTLLELGYRTLVFYPEPDAVIDWLKIHFPELIENLYVFRIDEYAHRKVPLIGKISSKLQPLVVIARWRYTNRIIKQAVKAVGHEPDLVFFNWLDNYLSYFLSHHLIDLIFPFKWSGIYFRPGDLRFKKRTFLSHYAIARSPRCQALTLLDEEFSRIIEDKLNIPIIPFPDLTDETPPDTALGVIKQIKLQARDRKIIGLIGSLSKRKGLFTFLEAAQRLVEKDYFFVLAGPLNKATFHQEYDQKLSDEFQRLERMIKSPPENCFFYLQSIPDGAEFNAFINIFDILFAAYENFPYSSNILTKAAVFRKPIIVSDGFCMEKRVKRFQFGLSIPEGNVAACVKAIQLLSESSSSDGLSLEFDFEGYKQLHSTKRLGEIFTALLGDHELKTALNASNS</sequence>
<dbReference type="STRING" id="1641165.XM38_27160"/>
<organism evidence="2 3">
    <name type="scientific">Halomicronema hongdechloris C2206</name>
    <dbReference type="NCBI Taxonomy" id="1641165"/>
    <lineage>
        <taxon>Bacteria</taxon>
        <taxon>Bacillati</taxon>
        <taxon>Cyanobacteriota</taxon>
        <taxon>Cyanophyceae</taxon>
        <taxon>Nodosilineales</taxon>
        <taxon>Nodosilineaceae</taxon>
        <taxon>Halomicronema</taxon>
    </lineage>
</organism>
<gene>
    <name evidence="2" type="ORF">XM38_013780</name>
</gene>
<dbReference type="Pfam" id="PF00534">
    <property type="entry name" value="Glycos_transf_1"/>
    <property type="match status" value="1"/>
</dbReference>
<protein>
    <recommendedName>
        <fullName evidence="1">Glycosyl transferase family 1 domain-containing protein</fullName>
    </recommendedName>
</protein>
<dbReference type="RefSeq" id="WP_080814226.1">
    <property type="nucleotide sequence ID" value="NZ_CP021983.2"/>
</dbReference>
<dbReference type="KEGG" id="hhg:XM38_013780"/>